<keyword evidence="2" id="KW-1185">Reference proteome</keyword>
<name>A0A5C2HB97_9BACT</name>
<accession>A0A5C2HB97</accession>
<reference evidence="1" key="2">
    <citation type="submission" date="2019-09" db="EMBL/GenBank/DDBJ databases">
        <title>Taxonomic note: a critical rebuttal of the proposed division of the genus Arcobacter into six genera, emended descriptions of Arcobacter anaerophilus and the genus Arcobacter, and an assessment of genus-level boundaries for Epsilonproteobacteria using in silico genomic comparator tools.</title>
        <authorList>
            <person name="On S.L.W."/>
            <person name="Miller W.G."/>
            <person name="Biggs P."/>
            <person name="Cornelius A."/>
            <person name="Vandamme P."/>
        </authorList>
    </citation>
    <scope>NUCLEOTIDE SEQUENCE [LARGE SCALE GENOMIC DNA]</scope>
    <source>
        <strain evidence="1">LMG 26638</strain>
    </source>
</reference>
<evidence type="ECO:0000313" key="2">
    <source>
        <dbReference type="Proteomes" id="UP000322726"/>
    </source>
</evidence>
<reference evidence="1" key="1">
    <citation type="submission" date="2019-09" db="EMBL/GenBank/DDBJ databases">
        <title>Complete genome sequencing of four Arcobacter species reveals a diverse suite of mobile elements.</title>
        <authorList>
            <person name="Miller W.G."/>
            <person name="Yee E."/>
            <person name="Bono J.L."/>
        </authorList>
    </citation>
    <scope>NUCLEOTIDE SEQUENCE [LARGE SCALE GENOMIC DNA]</scope>
    <source>
        <strain evidence="1">LMG 26638</strain>
    </source>
</reference>
<proteinExistence type="predicted"/>
<protein>
    <submittedName>
        <fullName evidence="1">Uncharacterized protein</fullName>
    </submittedName>
</protein>
<dbReference type="EMBL" id="CP035928">
    <property type="protein sequence ID" value="QEP34476.1"/>
    <property type="molecule type" value="Genomic_DNA"/>
</dbReference>
<gene>
    <name evidence="1" type="ORF">APAC_1362</name>
</gene>
<organism evidence="1 2">
    <name type="scientific">Malaciobacter pacificus</name>
    <dbReference type="NCBI Taxonomy" id="1080223"/>
    <lineage>
        <taxon>Bacteria</taxon>
        <taxon>Pseudomonadati</taxon>
        <taxon>Campylobacterota</taxon>
        <taxon>Epsilonproteobacteria</taxon>
        <taxon>Campylobacterales</taxon>
        <taxon>Arcobacteraceae</taxon>
        <taxon>Malaciobacter</taxon>
    </lineage>
</organism>
<sequence length="55" mass="6679">MIDIDKKLQQFLSTNDENEILEYKEAKNQYDFDNLGGEYIIVRIEEKFKNQMFEV</sequence>
<dbReference type="AlphaFoldDB" id="A0A5C2HB97"/>
<dbReference type="KEGG" id="apai:APAC_1362"/>
<evidence type="ECO:0000313" key="1">
    <source>
        <dbReference type="EMBL" id="QEP34476.1"/>
    </source>
</evidence>
<dbReference type="RefSeq" id="WP_170170132.1">
    <property type="nucleotide sequence ID" value="NZ_BMEF01000003.1"/>
</dbReference>
<dbReference type="Proteomes" id="UP000322726">
    <property type="component" value="Chromosome"/>
</dbReference>